<protein>
    <recommendedName>
        <fullName evidence="2">GYF domain-containing protein</fullName>
    </recommendedName>
</protein>
<feature type="compositionally biased region" description="Pro residues" evidence="1">
    <location>
        <begin position="84"/>
        <end position="95"/>
    </location>
</feature>
<comment type="caution">
    <text evidence="3">The sequence shown here is derived from an EMBL/GenBank/DDBJ whole genome shotgun (WGS) entry which is preliminary data.</text>
</comment>
<dbReference type="AlphaFoldDB" id="A0A7V8JLQ7"/>
<reference evidence="4" key="1">
    <citation type="journal article" date="2020" name="MBio">
        <title>Horizontal gene transfer to a defensive symbiont with a reduced genome amongst a multipartite beetle microbiome.</title>
        <authorList>
            <person name="Waterworth S.C."/>
            <person name="Florez L.V."/>
            <person name="Rees E.R."/>
            <person name="Hertweck C."/>
            <person name="Kaltenpoth M."/>
            <person name="Kwan J.C."/>
        </authorList>
    </citation>
    <scope>NUCLEOTIDE SEQUENCE [LARGE SCALE GENOMIC DNA]</scope>
</reference>
<feature type="domain" description="GYF" evidence="2">
    <location>
        <begin position="4"/>
        <end position="50"/>
    </location>
</feature>
<dbReference type="InterPro" id="IPR025640">
    <property type="entry name" value="GYF_2"/>
</dbReference>
<organism evidence="3 4">
    <name type="scientific">Stenotrophomonas maltophilia</name>
    <name type="common">Pseudomonas maltophilia</name>
    <name type="synonym">Xanthomonas maltophilia</name>
    <dbReference type="NCBI Taxonomy" id="40324"/>
    <lineage>
        <taxon>Bacteria</taxon>
        <taxon>Pseudomonadati</taxon>
        <taxon>Pseudomonadota</taxon>
        <taxon>Gammaproteobacteria</taxon>
        <taxon>Lysobacterales</taxon>
        <taxon>Lysobacteraceae</taxon>
        <taxon>Stenotrophomonas</taxon>
        <taxon>Stenotrophomonas maltophilia group</taxon>
    </lineage>
</organism>
<dbReference type="Pfam" id="PF14237">
    <property type="entry name" value="GYF_2"/>
    <property type="match status" value="1"/>
</dbReference>
<name>A0A7V8JLQ7_STEMA</name>
<evidence type="ECO:0000313" key="4">
    <source>
        <dbReference type="Proteomes" id="UP000487117"/>
    </source>
</evidence>
<accession>A0A7V8JLQ7</accession>
<evidence type="ECO:0000259" key="2">
    <source>
        <dbReference type="Pfam" id="PF14237"/>
    </source>
</evidence>
<evidence type="ECO:0000256" key="1">
    <source>
        <dbReference type="SAM" id="MobiDB-lite"/>
    </source>
</evidence>
<feature type="region of interest" description="Disordered" evidence="1">
    <location>
        <begin position="68"/>
        <end position="106"/>
    </location>
</feature>
<dbReference type="Proteomes" id="UP000487117">
    <property type="component" value="Unassembled WGS sequence"/>
</dbReference>
<evidence type="ECO:0000313" key="3">
    <source>
        <dbReference type="EMBL" id="KAF1015001.1"/>
    </source>
</evidence>
<gene>
    <name evidence="3" type="ORF">GAK31_02489</name>
</gene>
<proteinExistence type="predicted"/>
<dbReference type="EMBL" id="WNDS01000003">
    <property type="protein sequence ID" value="KAF1015001.1"/>
    <property type="molecule type" value="Genomic_DNA"/>
</dbReference>
<sequence>MTEWFHAEGNRQQGPVPAGQLVELFRGNQISLDTLVWREGMPQWQPLRSVVDELGLIIPAIDAPPLPAPAAPYPPRCRPRLRRPAPPPRLSPPLPVGVCPTARWRR</sequence>